<keyword evidence="3" id="KW-1003">Cell membrane</keyword>
<keyword evidence="6 8" id="KW-1133">Transmembrane helix</keyword>
<dbReference type="AlphaFoldDB" id="A0A1L3GG09"/>
<comment type="similarity">
    <text evidence="2">Belongs to the GSP F family.</text>
</comment>
<dbReference type="PANTHER" id="PTHR30012:SF4">
    <property type="entry name" value="MSHA BIOGENESIS PROTEIN MSHG"/>
    <property type="match status" value="1"/>
</dbReference>
<feature type="domain" description="Type II secretion system protein GspF" evidence="9">
    <location>
        <begin position="72"/>
        <end position="195"/>
    </location>
</feature>
<evidence type="ECO:0000256" key="1">
    <source>
        <dbReference type="ARBA" id="ARBA00004429"/>
    </source>
</evidence>
<feature type="domain" description="Type II secretion system protein GspF" evidence="9">
    <location>
        <begin position="275"/>
        <end position="397"/>
    </location>
</feature>
<reference evidence="10 11" key="1">
    <citation type="journal article" date="2017" name="Genome Announc.">
        <title>Complete Genome Sequences of Two Acetylene-Fermenting Pelobacter acetylenicus Strains.</title>
        <authorList>
            <person name="Sutton J.M."/>
            <person name="Baesman S.M."/>
            <person name="Fierst J.L."/>
            <person name="Poret-Peterson A.T."/>
            <person name="Oremland R.S."/>
            <person name="Dunlap D.S."/>
            <person name="Akob D.M."/>
        </authorList>
    </citation>
    <scope>NUCLEOTIDE SEQUENCE [LARGE SCALE GENOMIC DNA]</scope>
    <source>
        <strain evidence="10 11">DSM 3247</strain>
    </source>
</reference>
<evidence type="ECO:0000256" key="5">
    <source>
        <dbReference type="ARBA" id="ARBA00022692"/>
    </source>
</evidence>
<dbReference type="Pfam" id="PF00482">
    <property type="entry name" value="T2SSF"/>
    <property type="match status" value="2"/>
</dbReference>
<keyword evidence="11" id="KW-1185">Reference proteome</keyword>
<dbReference type="PANTHER" id="PTHR30012">
    <property type="entry name" value="GENERAL SECRETION PATHWAY PROTEIN"/>
    <property type="match status" value="1"/>
</dbReference>
<accession>A0A1L3GG09</accession>
<feature type="transmembrane region" description="Helical" evidence="8">
    <location>
        <begin position="214"/>
        <end position="238"/>
    </location>
</feature>
<dbReference type="PRINTS" id="PR00812">
    <property type="entry name" value="BCTERIALGSPF"/>
</dbReference>
<dbReference type="InterPro" id="IPR003004">
    <property type="entry name" value="GspF/PilC"/>
</dbReference>
<name>A0A1L3GG09_SYNAC</name>
<evidence type="ECO:0000313" key="11">
    <source>
        <dbReference type="Proteomes" id="UP000182264"/>
    </source>
</evidence>
<dbReference type="InterPro" id="IPR018076">
    <property type="entry name" value="T2SS_GspF_dom"/>
</dbReference>
<evidence type="ECO:0000256" key="6">
    <source>
        <dbReference type="ARBA" id="ARBA00022989"/>
    </source>
</evidence>
<evidence type="ECO:0000313" key="10">
    <source>
        <dbReference type="EMBL" id="APG24912.1"/>
    </source>
</evidence>
<evidence type="ECO:0000256" key="4">
    <source>
        <dbReference type="ARBA" id="ARBA00022519"/>
    </source>
</evidence>
<dbReference type="EMBL" id="CP015518">
    <property type="protein sequence ID" value="APG24912.1"/>
    <property type="molecule type" value="Genomic_DNA"/>
</dbReference>
<dbReference type="InterPro" id="IPR042094">
    <property type="entry name" value="T2SS_GspF_sf"/>
</dbReference>
<dbReference type="Gene3D" id="1.20.81.30">
    <property type="entry name" value="Type II secretion system (T2SS), domain F"/>
    <property type="match status" value="2"/>
</dbReference>
<gene>
    <name evidence="10" type="ORF">A7E75_07685</name>
</gene>
<evidence type="ECO:0000256" key="2">
    <source>
        <dbReference type="ARBA" id="ARBA00005745"/>
    </source>
</evidence>
<keyword evidence="4" id="KW-0997">Cell inner membrane</keyword>
<dbReference type="KEGG" id="pace:A6070_01645"/>
<evidence type="ECO:0000259" key="9">
    <source>
        <dbReference type="Pfam" id="PF00482"/>
    </source>
</evidence>
<dbReference type="RefSeq" id="WP_072286760.1">
    <property type="nucleotide sequence ID" value="NZ_CP015455.1"/>
</dbReference>
<comment type="subcellular location">
    <subcellularLocation>
        <location evidence="1">Cell inner membrane</location>
        <topology evidence="1">Multi-pass membrane protein</topology>
    </subcellularLocation>
</comment>
<proteinExistence type="inferred from homology"/>
<feature type="transmembrane region" description="Helical" evidence="8">
    <location>
        <begin position="378"/>
        <end position="399"/>
    </location>
</feature>
<feature type="transmembrane region" description="Helical" evidence="8">
    <location>
        <begin position="172"/>
        <end position="194"/>
    </location>
</feature>
<protein>
    <submittedName>
        <fullName evidence="10">MSHA biogenesis protein MshG</fullName>
    </submittedName>
</protein>
<dbReference type="OrthoDB" id="9805682at2"/>
<dbReference type="FunFam" id="1.20.81.30:FF:000001">
    <property type="entry name" value="Type II secretion system protein F"/>
    <property type="match status" value="2"/>
</dbReference>
<keyword evidence="5 8" id="KW-0812">Transmembrane</keyword>
<evidence type="ECO:0000256" key="3">
    <source>
        <dbReference type="ARBA" id="ARBA00022475"/>
    </source>
</evidence>
<dbReference type="Proteomes" id="UP000182264">
    <property type="component" value="Chromosome"/>
</dbReference>
<dbReference type="STRING" id="29542.A6070_01645"/>
<sequence length="408" mass="44543">MPRFRYQARSAAGALLEGTMEAVNAALVADQLLANGSTPVRIAEESGNTPSPSVLTWQFGGRRINSADLILFCRQMYSLTRAGVPLLRALRGMTESACKPIMVETLQAVLEDLEGGRDLSGAMRRHPGVFPPLVVNMIQVGESSGRLDTSFSEVATYLTREKQTADQIRAALRYPTFVLVAISVAIAIITLFVIPAFEKLFRGHGAQLPLPTRAILGISNFAVSWWWAILIALVAGFFSWRAWVRTERGAMVRDRFKLRLPVVGSIIHRAVLVRFARGFAMGYGAGMPLIQSLTLTAQAVGNSYVQQRLGKLRRGVEHGDTLTRSAAASEMFTPLVLQMLAVGEEAGSVDTMLLEISDFYERGIEYDISRLSSAIEPILIVIIGAMVLVLALGVFLPMWNMASVMRGG</sequence>
<keyword evidence="7 8" id="KW-0472">Membrane</keyword>
<dbReference type="GO" id="GO:0005886">
    <property type="term" value="C:plasma membrane"/>
    <property type="evidence" value="ECO:0007669"/>
    <property type="project" value="UniProtKB-SubCell"/>
</dbReference>
<evidence type="ECO:0000256" key="7">
    <source>
        <dbReference type="ARBA" id="ARBA00023136"/>
    </source>
</evidence>
<organism evidence="10 11">
    <name type="scientific">Syntrophotalea acetylenica</name>
    <name type="common">Pelobacter acetylenicus</name>
    <dbReference type="NCBI Taxonomy" id="29542"/>
    <lineage>
        <taxon>Bacteria</taxon>
        <taxon>Pseudomonadati</taxon>
        <taxon>Thermodesulfobacteriota</taxon>
        <taxon>Desulfuromonadia</taxon>
        <taxon>Desulfuromonadales</taxon>
        <taxon>Syntrophotaleaceae</taxon>
        <taxon>Syntrophotalea</taxon>
    </lineage>
</organism>
<evidence type="ECO:0000256" key="8">
    <source>
        <dbReference type="SAM" id="Phobius"/>
    </source>
</evidence>
<dbReference type="GO" id="GO:0015628">
    <property type="term" value="P:protein secretion by the type II secretion system"/>
    <property type="evidence" value="ECO:0007669"/>
    <property type="project" value="TreeGrafter"/>
</dbReference>